<comment type="caution">
    <text evidence="2">The sequence shown here is derived from an EMBL/GenBank/DDBJ whole genome shotgun (WGS) entry which is preliminary data.</text>
</comment>
<organism evidence="2 3">
    <name type="scientific">Vibrio sagamiensis NBRC 104589</name>
    <dbReference type="NCBI Taxonomy" id="1219064"/>
    <lineage>
        <taxon>Bacteria</taxon>
        <taxon>Pseudomonadati</taxon>
        <taxon>Pseudomonadota</taxon>
        <taxon>Gammaproteobacteria</taxon>
        <taxon>Vibrionales</taxon>
        <taxon>Vibrionaceae</taxon>
        <taxon>Vibrio</taxon>
    </lineage>
</organism>
<evidence type="ECO:0000313" key="3">
    <source>
        <dbReference type="Proteomes" id="UP000321922"/>
    </source>
</evidence>
<feature type="transmembrane region" description="Helical" evidence="1">
    <location>
        <begin position="272"/>
        <end position="294"/>
    </location>
</feature>
<gene>
    <name evidence="2" type="ORF">VSA01S_12360</name>
</gene>
<protein>
    <submittedName>
        <fullName evidence="2">Membrane protein</fullName>
    </submittedName>
</protein>
<feature type="transmembrane region" description="Helical" evidence="1">
    <location>
        <begin position="144"/>
        <end position="163"/>
    </location>
</feature>
<dbReference type="Pfam" id="PF05987">
    <property type="entry name" value="DUF898"/>
    <property type="match status" value="1"/>
</dbReference>
<dbReference type="Proteomes" id="UP000321922">
    <property type="component" value="Unassembled WGS sequence"/>
</dbReference>
<dbReference type="InterPro" id="IPR010295">
    <property type="entry name" value="DUF898"/>
</dbReference>
<dbReference type="AlphaFoldDB" id="A0A511QCU7"/>
<feature type="transmembrane region" description="Helical" evidence="1">
    <location>
        <begin position="70"/>
        <end position="88"/>
    </location>
</feature>
<feature type="transmembrane region" description="Helical" evidence="1">
    <location>
        <begin position="169"/>
        <end position="195"/>
    </location>
</feature>
<name>A0A511QCU7_9VIBR</name>
<dbReference type="RefSeq" id="WP_050567379.1">
    <property type="nucleotide sequence ID" value="NZ_BAOJ01000087.1"/>
</dbReference>
<keyword evidence="1" id="KW-0812">Transmembrane</keyword>
<evidence type="ECO:0000313" key="2">
    <source>
        <dbReference type="EMBL" id="GEM75124.1"/>
    </source>
</evidence>
<dbReference type="OrthoDB" id="9765721at2"/>
<proteinExistence type="predicted"/>
<keyword evidence="3" id="KW-1185">Reference proteome</keyword>
<dbReference type="EMBL" id="BJXJ01000009">
    <property type="protein sequence ID" value="GEM75124.1"/>
    <property type="molecule type" value="Genomic_DNA"/>
</dbReference>
<feature type="transmembrane region" description="Helical" evidence="1">
    <location>
        <begin position="219"/>
        <end position="252"/>
    </location>
</feature>
<feature type="transmembrane region" description="Helical" evidence="1">
    <location>
        <begin position="20"/>
        <end position="40"/>
    </location>
</feature>
<evidence type="ECO:0000256" key="1">
    <source>
        <dbReference type="SAM" id="Phobius"/>
    </source>
</evidence>
<reference evidence="2 3" key="1">
    <citation type="submission" date="2019-07" db="EMBL/GenBank/DDBJ databases">
        <title>Whole genome shotgun sequence of Vibrio sagamiensis NBRC 104589.</title>
        <authorList>
            <person name="Hosoyama A."/>
            <person name="Uohara A."/>
            <person name="Ohji S."/>
            <person name="Ichikawa N."/>
        </authorList>
    </citation>
    <scope>NUCLEOTIDE SEQUENCE [LARGE SCALE GENOMIC DNA]</scope>
    <source>
        <strain evidence="2 3">NBRC 104589</strain>
    </source>
</reference>
<keyword evidence="1" id="KW-0472">Membrane</keyword>
<accession>A0A511QCU7</accession>
<keyword evidence="1" id="KW-1133">Transmembrane helix</keyword>
<feature type="transmembrane region" description="Helical" evidence="1">
    <location>
        <begin position="94"/>
        <end position="111"/>
    </location>
</feature>
<sequence length="380" mass="44022">MNQKANSNVMHFIGQGREFFDIWIVNIILSIITLGFYTPWAKVRKKRYFYNNTFLYSDNFEYHADPKKILAVRLSVIIFMVVATYIVSIYIRNYLVGPLIFIAILPSLILYKTKSDAEMTSYRDIRFSFNGTLEGLFKVLIGRALVMFASIVGFIIVFTWVRYDADLKAFGFNLLAFGIIFSSYGWFISGLYKYFVNGYQYGNKKFAADIKGQYFNELYFKVCLVVAPVFFALIFFGLIPLGLFSFGLSAFLPELMLDYYPYELLMSYYYDGFIPNFVEIITFPVVFLIMIFGITSYTTVVIRNYVFSQLQLEVTEQDGPTFEFTSTLTFKELLSLTIYNFALQFFTLGLGRPWAMINTVRYMTKNTAVIGDLSKIDKVD</sequence>